<dbReference type="HOGENOM" id="CLU_028286_0_1_5"/>
<dbReference type="RefSeq" id="WP_038687936.1">
    <property type="nucleotide sequence ID" value="NZ_CP006986.1"/>
</dbReference>
<dbReference type="Pfam" id="PF03473">
    <property type="entry name" value="MOSC"/>
    <property type="match status" value="1"/>
</dbReference>
<protein>
    <submittedName>
        <fullName evidence="2">MOSC domain-containing protein</fullName>
    </submittedName>
</protein>
<dbReference type="Pfam" id="PF03476">
    <property type="entry name" value="MOSC_N"/>
    <property type="match status" value="1"/>
</dbReference>
<dbReference type="InterPro" id="IPR005302">
    <property type="entry name" value="MoCF_Sase_C"/>
</dbReference>
<dbReference type="SUPFAM" id="SSF141673">
    <property type="entry name" value="MOSC N-terminal domain-like"/>
    <property type="match status" value="1"/>
</dbReference>
<dbReference type="Proteomes" id="UP000027180">
    <property type="component" value="Chromosome"/>
</dbReference>
<name>A0A060I3Z6_RHIET</name>
<dbReference type="GO" id="GO:0030151">
    <property type="term" value="F:molybdenum ion binding"/>
    <property type="evidence" value="ECO:0007669"/>
    <property type="project" value="InterPro"/>
</dbReference>
<organism evidence="2 3">
    <name type="scientific">Rhizobium etli bv. mimosae str. IE4771</name>
    <dbReference type="NCBI Taxonomy" id="1432050"/>
    <lineage>
        <taxon>Bacteria</taxon>
        <taxon>Pseudomonadati</taxon>
        <taxon>Pseudomonadota</taxon>
        <taxon>Alphaproteobacteria</taxon>
        <taxon>Hyphomicrobiales</taxon>
        <taxon>Rhizobiaceae</taxon>
        <taxon>Rhizobium/Agrobacterium group</taxon>
        <taxon>Rhizobium</taxon>
    </lineage>
</organism>
<dbReference type="AlphaFoldDB" id="A0A060I3Z6"/>
<gene>
    <name evidence="2" type="ORF">IE4771_CH01455</name>
</gene>
<proteinExistence type="predicted"/>
<dbReference type="InterPro" id="IPR011037">
    <property type="entry name" value="Pyrv_Knase-like_insert_dom_sf"/>
</dbReference>
<sequence>MRVSDLFIYPLKSARAIALPAADIDAYGLPGDRRAMITDPHGHFITQRELPDLARIEIRPEAGAFRLLMQGKPEISVPAPRPEIRMDVSVWKSTVSAAVADAESNRQLSEWLGREVRLVFFDGQAQRTANAEWAGEGTPVSFTDGYQILVTTTGSLRALNDDLAAHGEGSVGMERFRPNIVIDTDEAWPEDRWAAIEIAGIRFDLVKPCSRCIMTTQDQLTGSRELANPMPAMGRIRMSADRRVPGPLFGWNVTPRGSGRITIGDAVRVVEERPEAWALKVRDRR</sequence>
<dbReference type="PANTHER" id="PTHR14237">
    <property type="entry name" value="MOLYBDOPTERIN COFACTOR SULFURASE MOSC"/>
    <property type="match status" value="1"/>
</dbReference>
<dbReference type="PANTHER" id="PTHR14237:SF19">
    <property type="entry name" value="MITOCHONDRIAL AMIDOXIME REDUCING COMPONENT 1"/>
    <property type="match status" value="1"/>
</dbReference>
<dbReference type="GO" id="GO:0003824">
    <property type="term" value="F:catalytic activity"/>
    <property type="evidence" value="ECO:0007669"/>
    <property type="project" value="InterPro"/>
</dbReference>
<dbReference type="InterPro" id="IPR005303">
    <property type="entry name" value="MOCOS_middle"/>
</dbReference>
<dbReference type="GO" id="GO:0030170">
    <property type="term" value="F:pyridoxal phosphate binding"/>
    <property type="evidence" value="ECO:0007669"/>
    <property type="project" value="InterPro"/>
</dbReference>
<evidence type="ECO:0000313" key="2">
    <source>
        <dbReference type="EMBL" id="AIC26600.1"/>
    </source>
</evidence>
<accession>A0A060I3Z6</accession>
<dbReference type="PROSITE" id="PS51340">
    <property type="entry name" value="MOSC"/>
    <property type="match status" value="1"/>
</dbReference>
<dbReference type="KEGG" id="rei:IE4771_CH01455"/>
<dbReference type="EMBL" id="CP006986">
    <property type="protein sequence ID" value="AIC26600.1"/>
    <property type="molecule type" value="Genomic_DNA"/>
</dbReference>
<dbReference type="OrthoDB" id="581532at2"/>
<dbReference type="SUPFAM" id="SSF50800">
    <property type="entry name" value="PK beta-barrel domain-like"/>
    <property type="match status" value="1"/>
</dbReference>
<feature type="domain" description="MOSC" evidence="1">
    <location>
        <begin position="116"/>
        <end position="270"/>
    </location>
</feature>
<reference evidence="2 3" key="1">
    <citation type="submission" date="2013-12" db="EMBL/GenBank/DDBJ databases">
        <title>Complete genome sequence of Rhizobium etli bv. mimosae IE4771.</title>
        <authorList>
            <person name="Bustos P."/>
            <person name="Santamaria R.I."/>
            <person name="Lozano L."/>
            <person name="Ormeno-Orrillo E."/>
            <person name="Rogel M.A."/>
            <person name="Romero D."/>
            <person name="Cevallos M.A."/>
            <person name="Martinez-Romero E."/>
            <person name="Gonzalez V."/>
        </authorList>
    </citation>
    <scope>NUCLEOTIDE SEQUENCE [LARGE SCALE GENOMIC DNA]</scope>
    <source>
        <strain evidence="2 3">IE4771</strain>
    </source>
</reference>
<evidence type="ECO:0000259" key="1">
    <source>
        <dbReference type="PROSITE" id="PS51340"/>
    </source>
</evidence>
<evidence type="ECO:0000313" key="3">
    <source>
        <dbReference type="Proteomes" id="UP000027180"/>
    </source>
</evidence>